<accession>K2LLG6</accession>
<proteinExistence type="predicted"/>
<dbReference type="InterPro" id="IPR004547">
    <property type="entry name" value="Glucosamine6P_isomerase"/>
</dbReference>
<dbReference type="GO" id="GO:0004342">
    <property type="term" value="F:glucosamine-6-phosphate deaminase activity"/>
    <property type="evidence" value="ECO:0007669"/>
    <property type="project" value="InterPro"/>
</dbReference>
<dbReference type="GO" id="GO:0006043">
    <property type="term" value="P:glucosamine catabolic process"/>
    <property type="evidence" value="ECO:0007669"/>
    <property type="project" value="TreeGrafter"/>
</dbReference>
<dbReference type="Gene3D" id="3.40.50.1360">
    <property type="match status" value="1"/>
</dbReference>
<name>K2LLG6_9HYPH</name>
<dbReference type="PANTHER" id="PTHR11280:SF5">
    <property type="entry name" value="GLUCOSAMINE-6-PHOSPHATE ISOMERASE"/>
    <property type="match status" value="1"/>
</dbReference>
<gene>
    <name evidence="1" type="ORF">NA2_11929</name>
</gene>
<dbReference type="PANTHER" id="PTHR11280">
    <property type="entry name" value="GLUCOSAMINE-6-PHOSPHATE ISOMERASE"/>
    <property type="match status" value="1"/>
</dbReference>
<organism evidence="1 2">
    <name type="scientific">Nitratireductor pacificus pht-3B</name>
    <dbReference type="NCBI Taxonomy" id="391937"/>
    <lineage>
        <taxon>Bacteria</taxon>
        <taxon>Pseudomonadati</taxon>
        <taxon>Pseudomonadota</taxon>
        <taxon>Alphaproteobacteria</taxon>
        <taxon>Hyphomicrobiales</taxon>
        <taxon>Phyllobacteriaceae</taxon>
        <taxon>Nitratireductor</taxon>
    </lineage>
</organism>
<dbReference type="GO" id="GO:0005829">
    <property type="term" value="C:cytosol"/>
    <property type="evidence" value="ECO:0007669"/>
    <property type="project" value="TreeGrafter"/>
</dbReference>
<dbReference type="PATRIC" id="fig|391937.3.peg.2451"/>
<dbReference type="eggNOG" id="COG0363">
    <property type="taxonomic scope" value="Bacteria"/>
</dbReference>
<sequence>MGAYQGIDADTQAALRADEQALRAFDRPALSVHDDAEALCLAMAERLFADIRDCLREKGVCSLIVPVGPVGQYQLLAERCVKERLFLSGVTFIVMDEYLQGDNTWIGEDDPLSFRGHMRRNLVERLPETMRPRLIVPDPHELDAIPRLIEAHGLDFAYAGVGITGHLAFNDPVEGVTDADWFAALPTRIVHLCEKTRLINAVTAARGNIQRIPVMAVTVGMKEILSARRLRIWMNRHWQSAAIRRMLLAPETAAFPASLVRRHADFSVDVTTEVLTMPEPGLR</sequence>
<dbReference type="AlphaFoldDB" id="K2LLG6"/>
<dbReference type="SUPFAM" id="SSF100950">
    <property type="entry name" value="NagB/RpiA/CoA transferase-like"/>
    <property type="match status" value="1"/>
</dbReference>
<dbReference type="GO" id="GO:0042802">
    <property type="term" value="F:identical protein binding"/>
    <property type="evidence" value="ECO:0007669"/>
    <property type="project" value="TreeGrafter"/>
</dbReference>
<dbReference type="EMBL" id="AMRM01000012">
    <property type="protein sequence ID" value="EKF18604.1"/>
    <property type="molecule type" value="Genomic_DNA"/>
</dbReference>
<protein>
    <submittedName>
        <fullName evidence="1">Glucosamine/galactosamine-6-phosphate isomerase</fullName>
    </submittedName>
</protein>
<evidence type="ECO:0000313" key="1">
    <source>
        <dbReference type="EMBL" id="EKF18604.1"/>
    </source>
</evidence>
<dbReference type="GO" id="GO:0019262">
    <property type="term" value="P:N-acetylneuraminate catabolic process"/>
    <property type="evidence" value="ECO:0007669"/>
    <property type="project" value="TreeGrafter"/>
</dbReference>
<dbReference type="GO" id="GO:0016853">
    <property type="term" value="F:isomerase activity"/>
    <property type="evidence" value="ECO:0007669"/>
    <property type="project" value="UniProtKB-KW"/>
</dbReference>
<reference evidence="1 2" key="1">
    <citation type="journal article" date="2012" name="J. Bacteriol.">
        <title>Genome Sequence of Nitratireductor pacificus Type Strain pht-3B.</title>
        <authorList>
            <person name="Lai Q."/>
            <person name="Li G."/>
            <person name="Shao Z."/>
        </authorList>
    </citation>
    <scope>NUCLEOTIDE SEQUENCE [LARGE SCALE GENOMIC DNA]</scope>
    <source>
        <strain evidence="2">pht-3B</strain>
    </source>
</reference>
<dbReference type="InterPro" id="IPR037171">
    <property type="entry name" value="NagB/RpiA_transferase-like"/>
</dbReference>
<evidence type="ECO:0000313" key="2">
    <source>
        <dbReference type="Proteomes" id="UP000006786"/>
    </source>
</evidence>
<comment type="caution">
    <text evidence="1">The sequence shown here is derived from an EMBL/GenBank/DDBJ whole genome shotgun (WGS) entry which is preliminary data.</text>
</comment>
<keyword evidence="1" id="KW-0413">Isomerase</keyword>
<dbReference type="STRING" id="391937.NA2_11929"/>
<dbReference type="GO" id="GO:0006046">
    <property type="term" value="P:N-acetylglucosamine catabolic process"/>
    <property type="evidence" value="ECO:0007669"/>
    <property type="project" value="TreeGrafter"/>
</dbReference>
<dbReference type="OrthoDB" id="9791139at2"/>
<dbReference type="RefSeq" id="WP_008597152.1">
    <property type="nucleotide sequence ID" value="NZ_AMRM01000012.1"/>
</dbReference>
<keyword evidence="2" id="KW-1185">Reference proteome</keyword>
<dbReference type="Proteomes" id="UP000006786">
    <property type="component" value="Unassembled WGS sequence"/>
</dbReference>